<evidence type="ECO:0000256" key="1">
    <source>
        <dbReference type="SAM" id="SignalP"/>
    </source>
</evidence>
<dbReference type="Proteomes" id="UP000439522">
    <property type="component" value="Unassembled WGS sequence"/>
</dbReference>
<comment type="caution">
    <text evidence="2">The sequence shown here is derived from an EMBL/GenBank/DDBJ whole genome shotgun (WGS) entry which is preliminary data.</text>
</comment>
<dbReference type="AlphaFoldDB" id="A0A6I4TFK2"/>
<evidence type="ECO:0000313" key="2">
    <source>
        <dbReference type="EMBL" id="MXO76072.1"/>
    </source>
</evidence>
<protein>
    <submittedName>
        <fullName evidence="2">Uncharacterized protein</fullName>
    </submittedName>
</protein>
<gene>
    <name evidence="2" type="ORF">GRI40_12685</name>
</gene>
<reference evidence="2 3" key="1">
    <citation type="submission" date="2019-12" db="EMBL/GenBank/DDBJ databases">
        <title>Genomic-based taxomic classification of the family Erythrobacteraceae.</title>
        <authorList>
            <person name="Xu L."/>
        </authorList>
    </citation>
    <scope>NUCLEOTIDE SEQUENCE [LARGE SCALE GENOMIC DNA]</scope>
    <source>
        <strain evidence="2 3">100921-2</strain>
    </source>
</reference>
<accession>A0A6I4TFK2</accession>
<keyword evidence="1" id="KW-0732">Signal</keyword>
<dbReference type="RefSeq" id="WP_160611897.1">
    <property type="nucleotide sequence ID" value="NZ_WTZA01000002.1"/>
</dbReference>
<evidence type="ECO:0000313" key="3">
    <source>
        <dbReference type="Proteomes" id="UP000439522"/>
    </source>
</evidence>
<organism evidence="2 3">
    <name type="scientific">Tsuneonella aeria</name>
    <dbReference type="NCBI Taxonomy" id="1837929"/>
    <lineage>
        <taxon>Bacteria</taxon>
        <taxon>Pseudomonadati</taxon>
        <taxon>Pseudomonadota</taxon>
        <taxon>Alphaproteobacteria</taxon>
        <taxon>Sphingomonadales</taxon>
        <taxon>Erythrobacteraceae</taxon>
        <taxon>Tsuneonella</taxon>
    </lineage>
</organism>
<dbReference type="PROSITE" id="PS51257">
    <property type="entry name" value="PROKAR_LIPOPROTEIN"/>
    <property type="match status" value="1"/>
</dbReference>
<keyword evidence="3" id="KW-1185">Reference proteome</keyword>
<dbReference type="OrthoDB" id="5489750at2"/>
<name>A0A6I4TFK2_9SPHN</name>
<proteinExistence type="predicted"/>
<sequence length="150" mass="15890">MRITVFLPIAAALLASCNASPQPGAGAGGALPGNADDNRPFDGITAEETFRFTGTEPFWGGSVAGKSLTYSTPENIDGISFPVERFAGRGGVSWSGVLEGKAFRMTATPGDCSDGMSDRTYPFTVTLMIGEEQRRGCGWTQRQPYSPDQV</sequence>
<feature type="chain" id="PRO_5026156133" evidence="1">
    <location>
        <begin position="22"/>
        <end position="150"/>
    </location>
</feature>
<feature type="signal peptide" evidence="1">
    <location>
        <begin position="1"/>
        <end position="21"/>
    </location>
</feature>
<dbReference type="EMBL" id="WTZA01000002">
    <property type="protein sequence ID" value="MXO76072.1"/>
    <property type="molecule type" value="Genomic_DNA"/>
</dbReference>